<dbReference type="AlphaFoldDB" id="A0ABD1MLU8"/>
<dbReference type="PROSITE" id="PS50873">
    <property type="entry name" value="PEROXIDASE_4"/>
    <property type="match status" value="1"/>
</dbReference>
<dbReference type="SUPFAM" id="SSF48113">
    <property type="entry name" value="Heme-dependent peroxidases"/>
    <property type="match status" value="1"/>
</dbReference>
<evidence type="ECO:0000256" key="1">
    <source>
        <dbReference type="ARBA" id="ARBA00000189"/>
    </source>
</evidence>
<keyword evidence="12" id="KW-0732">Signal</keyword>
<evidence type="ECO:0000256" key="12">
    <source>
        <dbReference type="SAM" id="SignalP"/>
    </source>
</evidence>
<dbReference type="EMBL" id="JBGMDY010000004">
    <property type="protein sequence ID" value="KAL2336793.1"/>
    <property type="molecule type" value="Genomic_DNA"/>
</dbReference>
<evidence type="ECO:0000256" key="6">
    <source>
        <dbReference type="ARBA" id="ARBA00022617"/>
    </source>
</evidence>
<evidence type="ECO:0000256" key="7">
    <source>
        <dbReference type="ARBA" id="ARBA00022723"/>
    </source>
</evidence>
<evidence type="ECO:0000256" key="9">
    <source>
        <dbReference type="ARBA" id="ARBA00023004"/>
    </source>
</evidence>
<evidence type="ECO:0000313" key="14">
    <source>
        <dbReference type="EMBL" id="KAL2336793.1"/>
    </source>
</evidence>
<evidence type="ECO:0000256" key="2">
    <source>
        <dbReference type="ARBA" id="ARBA00001913"/>
    </source>
</evidence>
<dbReference type="GO" id="GO:0140825">
    <property type="term" value="F:lactoperoxidase activity"/>
    <property type="evidence" value="ECO:0007669"/>
    <property type="project" value="UniProtKB-EC"/>
</dbReference>
<comment type="cofactor">
    <cofactor evidence="3">
        <name>heme b</name>
        <dbReference type="ChEBI" id="CHEBI:60344"/>
    </cofactor>
</comment>
<evidence type="ECO:0000256" key="3">
    <source>
        <dbReference type="ARBA" id="ARBA00001970"/>
    </source>
</evidence>
<dbReference type="Gene3D" id="1.10.420.10">
    <property type="entry name" value="Peroxidase, domain 2"/>
    <property type="match status" value="1"/>
</dbReference>
<comment type="cofactor">
    <cofactor evidence="2">
        <name>Ca(2+)</name>
        <dbReference type="ChEBI" id="CHEBI:29108"/>
    </cofactor>
</comment>
<evidence type="ECO:0000256" key="8">
    <source>
        <dbReference type="ARBA" id="ARBA00023002"/>
    </source>
</evidence>
<evidence type="ECO:0000259" key="13">
    <source>
        <dbReference type="PROSITE" id="PS50873"/>
    </source>
</evidence>
<dbReference type="InterPro" id="IPR002016">
    <property type="entry name" value="Haem_peroxidase"/>
</dbReference>
<keyword evidence="6" id="KW-0349">Heme</keyword>
<evidence type="ECO:0000256" key="11">
    <source>
        <dbReference type="RuleBase" id="RU004241"/>
    </source>
</evidence>
<feature type="domain" description="Plant heme peroxidase family profile" evidence="13">
    <location>
        <begin position="81"/>
        <end position="145"/>
    </location>
</feature>
<keyword evidence="5" id="KW-0575">Peroxidase</keyword>
<dbReference type="Proteomes" id="UP001603857">
    <property type="component" value="Unassembled WGS sequence"/>
</dbReference>
<evidence type="ECO:0000256" key="10">
    <source>
        <dbReference type="PIRSR" id="PIRSR600823-2"/>
    </source>
</evidence>
<dbReference type="InterPro" id="IPR010255">
    <property type="entry name" value="Haem_peroxidase_sf"/>
</dbReference>
<evidence type="ECO:0000256" key="4">
    <source>
        <dbReference type="ARBA" id="ARBA00012313"/>
    </source>
</evidence>
<gene>
    <name evidence="14" type="ORF">Fmac_011239</name>
</gene>
<dbReference type="InterPro" id="IPR000823">
    <property type="entry name" value="Peroxidase_pln"/>
</dbReference>
<dbReference type="Pfam" id="PF00141">
    <property type="entry name" value="peroxidase"/>
    <property type="match status" value="1"/>
</dbReference>
<organism evidence="14 15">
    <name type="scientific">Flemingia macrophylla</name>
    <dbReference type="NCBI Taxonomy" id="520843"/>
    <lineage>
        <taxon>Eukaryota</taxon>
        <taxon>Viridiplantae</taxon>
        <taxon>Streptophyta</taxon>
        <taxon>Embryophyta</taxon>
        <taxon>Tracheophyta</taxon>
        <taxon>Spermatophyta</taxon>
        <taxon>Magnoliopsida</taxon>
        <taxon>eudicotyledons</taxon>
        <taxon>Gunneridae</taxon>
        <taxon>Pentapetalae</taxon>
        <taxon>rosids</taxon>
        <taxon>fabids</taxon>
        <taxon>Fabales</taxon>
        <taxon>Fabaceae</taxon>
        <taxon>Papilionoideae</taxon>
        <taxon>50 kb inversion clade</taxon>
        <taxon>NPAAA clade</taxon>
        <taxon>indigoferoid/millettioid clade</taxon>
        <taxon>Phaseoleae</taxon>
        <taxon>Flemingia</taxon>
    </lineage>
</organism>
<comment type="caution">
    <text evidence="14">The sequence shown here is derived from an EMBL/GenBank/DDBJ whole genome shotgun (WGS) entry which is preliminary data.</text>
</comment>
<comment type="catalytic activity">
    <reaction evidence="1">
        <text>2 a phenolic donor + H2O2 = 2 a phenolic radical donor + 2 H2O</text>
        <dbReference type="Rhea" id="RHEA:56136"/>
        <dbReference type="ChEBI" id="CHEBI:15377"/>
        <dbReference type="ChEBI" id="CHEBI:16240"/>
        <dbReference type="ChEBI" id="CHEBI:139520"/>
        <dbReference type="ChEBI" id="CHEBI:139521"/>
        <dbReference type="EC" id="1.11.1.7"/>
    </reaction>
</comment>
<keyword evidence="9" id="KW-0408">Iron</keyword>
<dbReference type="Gene3D" id="1.10.520.10">
    <property type="match status" value="1"/>
</dbReference>
<dbReference type="PANTHER" id="PTHR31235">
    <property type="entry name" value="PEROXIDASE 25-RELATED"/>
    <property type="match status" value="1"/>
</dbReference>
<protein>
    <recommendedName>
        <fullName evidence="4">peroxidase</fullName>
        <ecNumber evidence="4">1.11.1.7</ecNumber>
    </recommendedName>
</protein>
<sequence length="187" mass="20761">MGSIARGIGLWVCWFMGSFVRKTRFMDMVLGIRFLASLVFDDAPHMFDKSCLFDCFQGQVSKKALVATKILAEDCQNQGTAICLGSTNSWEVLIGRSLGTISSSSEILANLPTPFFNFTQLKASFASKQLTVHDLVVLSVYTNSLPWVSMMGIAGWCSLVLEFLLENMVRYNESISLFAYGNHGNDR</sequence>
<accession>A0ABD1MLU8</accession>
<keyword evidence="15" id="KW-1185">Reference proteome</keyword>
<feature type="chain" id="PRO_5044745335" description="peroxidase" evidence="12">
    <location>
        <begin position="26"/>
        <end position="187"/>
    </location>
</feature>
<keyword evidence="8" id="KW-0560">Oxidoreductase</keyword>
<evidence type="ECO:0000313" key="15">
    <source>
        <dbReference type="Proteomes" id="UP001603857"/>
    </source>
</evidence>
<reference evidence="14 15" key="1">
    <citation type="submission" date="2024-08" db="EMBL/GenBank/DDBJ databases">
        <title>Insights into the chromosomal genome structure of Flemingia macrophylla.</title>
        <authorList>
            <person name="Ding Y."/>
            <person name="Zhao Y."/>
            <person name="Bi W."/>
            <person name="Wu M."/>
            <person name="Zhao G."/>
            <person name="Gong Y."/>
            <person name="Li W."/>
            <person name="Zhang P."/>
        </authorList>
    </citation>
    <scope>NUCLEOTIDE SEQUENCE [LARGE SCALE GENOMIC DNA]</scope>
    <source>
        <strain evidence="14">DYQJB</strain>
        <tissue evidence="14">Leaf</tissue>
    </source>
</reference>
<name>A0ABD1MLU8_9FABA</name>
<comment type="similarity">
    <text evidence="11">Belongs to the peroxidase family.</text>
</comment>
<keyword evidence="7" id="KW-0479">Metal-binding</keyword>
<proteinExistence type="inferred from homology"/>
<dbReference type="EC" id="1.11.1.7" evidence="4"/>
<feature type="signal peptide" evidence="12">
    <location>
        <begin position="1"/>
        <end position="25"/>
    </location>
</feature>
<evidence type="ECO:0000256" key="5">
    <source>
        <dbReference type="ARBA" id="ARBA00022559"/>
    </source>
</evidence>
<feature type="binding site" evidence="10">
    <location>
        <position position="112"/>
    </location>
    <ligand>
        <name>substrate</name>
    </ligand>
</feature>
<dbReference type="GO" id="GO:0046872">
    <property type="term" value="F:metal ion binding"/>
    <property type="evidence" value="ECO:0007669"/>
    <property type="project" value="UniProtKB-KW"/>
</dbReference>